<dbReference type="InterPro" id="IPR046347">
    <property type="entry name" value="bZIP_sf"/>
</dbReference>
<sequence length="293" mass="32154">MRHRLRDSANLVVAPVQLRRSVRGARLKAGKAMSPSREAPKEAESSSLCHIDVNISEKVAAGHTEECTELDIDGEGAAHWWHQHEVLGEEEQFAELFQQLVGSVDLTGTIDSSTPQADSKMAATSGRKAKGRCPDNKNAVAARLNRLRKKEYVRGLENQVTRLSEENKSLQYERKSLCSRVRDLEGEVHYLRAVLANDSALSLVLSRLTGLGGTRLSTSLFSEPHGSGGDHDYALPLTTGRSEQEANEGGGVCLHVDRDKLSVEFCAVCARSASSAGKIFFFRWFLAFLCSRS</sequence>
<evidence type="ECO:0000313" key="9">
    <source>
        <dbReference type="Ensembl" id="ENSXETP00000076963"/>
    </source>
</evidence>
<dbReference type="Proteomes" id="UP000008143">
    <property type="component" value="Chromosome 2"/>
</dbReference>
<dbReference type="Gene3D" id="1.20.5.170">
    <property type="match status" value="1"/>
</dbReference>
<dbReference type="SUPFAM" id="SSF57959">
    <property type="entry name" value="Leucine zipper domain"/>
    <property type="match status" value="1"/>
</dbReference>
<reference evidence="9" key="1">
    <citation type="journal article" date="2010" name="Science">
        <title>The genome of the Western clawed frog Xenopus tropicalis.</title>
        <authorList>
            <person name="Hellsten U."/>
            <person name="Harland R.M."/>
            <person name="Gilchrist M.J."/>
            <person name="Hendrix D."/>
            <person name="Jurka J."/>
            <person name="Kapitonov V."/>
            <person name="Ovcharenko I."/>
            <person name="Putnam N.H."/>
            <person name="Shu S."/>
            <person name="Taher L."/>
            <person name="Blitz I.L."/>
            <person name="Blumberg B."/>
            <person name="Dichmann D.S."/>
            <person name="Dubchak I."/>
            <person name="Amaya E."/>
            <person name="Detter J.C."/>
            <person name="Fletcher R."/>
            <person name="Gerhard D.S."/>
            <person name="Goodstein D."/>
            <person name="Graves T."/>
            <person name="Grigoriev I.V."/>
            <person name="Grimwood J."/>
            <person name="Kawashima T."/>
            <person name="Lindquist E."/>
            <person name="Lucas S.M."/>
            <person name="Mead P.E."/>
            <person name="Mitros T."/>
            <person name="Ogino H."/>
            <person name="Ohta Y."/>
            <person name="Poliakov A.V."/>
            <person name="Pollet N."/>
            <person name="Robert J."/>
            <person name="Salamov A."/>
            <person name="Sater A.K."/>
            <person name="Schmutz J."/>
            <person name="Terry A."/>
            <person name="Vize P.D."/>
            <person name="Warren W.C."/>
            <person name="Wells D."/>
            <person name="Wills A."/>
            <person name="Wilson R.K."/>
            <person name="Zimmerman L.B."/>
            <person name="Zorn A.M."/>
            <person name="Grainger R."/>
            <person name="Grammer T."/>
            <person name="Khokha M.K."/>
            <person name="Richardson P.M."/>
            <person name="Rokhsar D.S."/>
        </authorList>
    </citation>
    <scope>NUCLEOTIDE SEQUENCE [LARGE SCALE GENOMIC DNA]</scope>
    <source>
        <strain evidence="9">Nigerian</strain>
    </source>
</reference>
<proteinExistence type="predicted"/>
<dbReference type="AlphaFoldDB" id="A0A6I8R741"/>
<dbReference type="InterPro" id="IPR004827">
    <property type="entry name" value="bZIP"/>
</dbReference>
<dbReference type="GeneTree" id="ENSGT00390000016589"/>
<keyword evidence="10" id="KW-1185">Reference proteome</keyword>
<reference evidence="11" key="3">
    <citation type="submission" date="2025-04" db="UniProtKB">
        <authorList>
            <consortium name="RefSeq"/>
        </authorList>
    </citation>
    <scope>IDENTIFICATION</scope>
    <source>
        <strain evidence="11">Nigerian</strain>
        <tissue evidence="11">Liver and blood</tissue>
    </source>
</reference>
<dbReference type="Xenbase" id="XB-GENE-989710">
    <property type="gene designation" value="crebzf"/>
</dbReference>
<keyword evidence="3" id="KW-0238">DNA-binding</keyword>
<evidence type="ECO:0000256" key="3">
    <source>
        <dbReference type="ARBA" id="ARBA00023125"/>
    </source>
</evidence>
<keyword evidence="4" id="KW-0804">Transcription</keyword>
<dbReference type="AGR" id="Xenbase:XB-GENE-989710"/>
<name>A0A6I8R741_XENTR</name>
<reference evidence="9" key="2">
    <citation type="submission" date="2020-05" db="UniProtKB">
        <authorList>
            <consortium name="Ensembl"/>
        </authorList>
    </citation>
    <scope>IDENTIFICATION</scope>
</reference>
<evidence type="ECO:0000256" key="6">
    <source>
        <dbReference type="ARBA" id="ARBA00040165"/>
    </source>
</evidence>
<dbReference type="InterPro" id="IPR052470">
    <property type="entry name" value="ER_Stress-Reg_TF"/>
</dbReference>
<evidence type="ECO:0000256" key="1">
    <source>
        <dbReference type="ARBA" id="ARBA00022843"/>
    </source>
</evidence>
<dbReference type="GO" id="GO:0003700">
    <property type="term" value="F:DNA-binding transcription factor activity"/>
    <property type="evidence" value="ECO:0007669"/>
    <property type="project" value="InterPro"/>
</dbReference>
<dbReference type="GO" id="GO:0003677">
    <property type="term" value="F:DNA binding"/>
    <property type="evidence" value="ECO:0007669"/>
    <property type="project" value="UniProtKB-KW"/>
</dbReference>
<accession>A0A6I8R741</accession>
<dbReference type="OMA" id="FFRWFLA"/>
<protein>
    <recommendedName>
        <fullName evidence="6">X-box-binding protein 1</fullName>
    </recommendedName>
</protein>
<dbReference type="Pfam" id="PF00170">
    <property type="entry name" value="bZIP_1"/>
    <property type="match status" value="1"/>
</dbReference>
<dbReference type="PANTHER" id="PTHR46542:SF1">
    <property type="entry name" value="X-BOX BINDING PROTEIN 1"/>
    <property type="match status" value="1"/>
</dbReference>
<dbReference type="RefSeq" id="XP_012813500.1">
    <property type="nucleotide sequence ID" value="XM_012958046.3"/>
</dbReference>
<evidence type="ECO:0000259" key="8">
    <source>
        <dbReference type="PROSITE" id="PS50217"/>
    </source>
</evidence>
<keyword evidence="1" id="KW-0832">Ubl conjugation</keyword>
<dbReference type="GeneID" id="101730758"/>
<feature type="region of interest" description="Disordered" evidence="7">
    <location>
        <begin position="111"/>
        <end position="134"/>
    </location>
</feature>
<dbReference type="PANTHER" id="PTHR46542">
    <property type="entry name" value="X-BOX BINDING PROTEIN 1"/>
    <property type="match status" value="1"/>
</dbReference>
<evidence type="ECO:0000256" key="4">
    <source>
        <dbReference type="ARBA" id="ARBA00023163"/>
    </source>
</evidence>
<dbReference type="Bgee" id="ENSXETG00000037796">
    <property type="expression patterns" value="Expressed in neurula embryo and 12 other cell types or tissues"/>
</dbReference>
<dbReference type="PROSITE" id="PS50217">
    <property type="entry name" value="BZIP"/>
    <property type="match status" value="1"/>
</dbReference>
<dbReference type="CDD" id="cd14706">
    <property type="entry name" value="bZIP_CREBZF"/>
    <property type="match status" value="1"/>
</dbReference>
<dbReference type="OrthoDB" id="6606299at2759"/>
<dbReference type="Ensembl" id="ENSXETT00000085219">
    <property type="protein sequence ID" value="ENSXETP00000076963"/>
    <property type="gene ID" value="ENSXETG00000037796"/>
</dbReference>
<keyword evidence="5" id="KW-0539">Nucleus</keyword>
<gene>
    <name evidence="9 11 12" type="primary">crebzf</name>
</gene>
<feature type="domain" description="BZIP" evidence="8">
    <location>
        <begin position="137"/>
        <end position="191"/>
    </location>
</feature>
<evidence type="ECO:0000313" key="12">
    <source>
        <dbReference type="Xenbase" id="XB-GENE-989710"/>
    </source>
</evidence>
<keyword evidence="2" id="KW-0805">Transcription regulation</keyword>
<dbReference type="KEGG" id="xtr:101730758"/>
<evidence type="ECO:0000256" key="2">
    <source>
        <dbReference type="ARBA" id="ARBA00023015"/>
    </source>
</evidence>
<dbReference type="CTD" id="58487"/>
<evidence type="ECO:0000313" key="11">
    <source>
        <dbReference type="RefSeq" id="XP_012813500.1"/>
    </source>
</evidence>
<organism evidence="9">
    <name type="scientific">Xenopus tropicalis</name>
    <name type="common">Western clawed frog</name>
    <name type="synonym">Silurana tropicalis</name>
    <dbReference type="NCBI Taxonomy" id="8364"/>
    <lineage>
        <taxon>Eukaryota</taxon>
        <taxon>Metazoa</taxon>
        <taxon>Chordata</taxon>
        <taxon>Craniata</taxon>
        <taxon>Vertebrata</taxon>
        <taxon>Euteleostomi</taxon>
        <taxon>Amphibia</taxon>
        <taxon>Batrachia</taxon>
        <taxon>Anura</taxon>
        <taxon>Pipoidea</taxon>
        <taxon>Pipidae</taxon>
        <taxon>Xenopodinae</taxon>
        <taxon>Xenopus</taxon>
        <taxon>Silurana</taxon>
    </lineage>
</organism>
<evidence type="ECO:0000313" key="10">
    <source>
        <dbReference type="Proteomes" id="UP000008143"/>
    </source>
</evidence>
<evidence type="ECO:0000256" key="7">
    <source>
        <dbReference type="SAM" id="MobiDB-lite"/>
    </source>
</evidence>
<evidence type="ECO:0000256" key="5">
    <source>
        <dbReference type="ARBA" id="ARBA00023242"/>
    </source>
</evidence>